<dbReference type="SMART" id="SM00382">
    <property type="entry name" value="AAA"/>
    <property type="match status" value="1"/>
</dbReference>
<keyword evidence="3 5" id="KW-0067">ATP-binding</keyword>
<dbReference type="InterPro" id="IPR050093">
    <property type="entry name" value="ABC_SmlMolc_Importer"/>
</dbReference>
<dbReference type="AlphaFoldDB" id="A0A429XWR2"/>
<dbReference type="InterPro" id="IPR003439">
    <property type="entry name" value="ABC_transporter-like_ATP-bd"/>
</dbReference>
<protein>
    <submittedName>
        <fullName evidence="5">ATP-binding cassette domain-containing protein</fullName>
    </submittedName>
</protein>
<dbReference type="PANTHER" id="PTHR42781">
    <property type="entry name" value="SPERMIDINE/PUTRESCINE IMPORT ATP-BINDING PROTEIN POTA"/>
    <property type="match status" value="1"/>
</dbReference>
<evidence type="ECO:0000313" key="5">
    <source>
        <dbReference type="EMBL" id="RST72824.1"/>
    </source>
</evidence>
<dbReference type="SUPFAM" id="SSF52540">
    <property type="entry name" value="P-loop containing nucleoside triphosphate hydrolases"/>
    <property type="match status" value="1"/>
</dbReference>
<dbReference type="GO" id="GO:0005524">
    <property type="term" value="F:ATP binding"/>
    <property type="evidence" value="ECO:0007669"/>
    <property type="project" value="UniProtKB-KW"/>
</dbReference>
<comment type="caution">
    <text evidence="5">The sequence shown here is derived from an EMBL/GenBank/DDBJ whole genome shotgun (WGS) entry which is preliminary data.</text>
</comment>
<reference evidence="5" key="1">
    <citation type="submission" date="2018-12" db="EMBL/GenBank/DDBJ databases">
        <authorList>
            <person name="Sun L."/>
            <person name="Chen Z."/>
        </authorList>
    </citation>
    <scope>NUCLEOTIDE SEQUENCE [LARGE SCALE GENOMIC DNA]</scope>
    <source>
        <strain evidence="5">3-2-2</strain>
    </source>
</reference>
<dbReference type="OrthoDB" id="9802264at2"/>
<evidence type="ECO:0000259" key="4">
    <source>
        <dbReference type="PROSITE" id="PS50893"/>
    </source>
</evidence>
<dbReference type="InterPro" id="IPR017871">
    <property type="entry name" value="ABC_transporter-like_CS"/>
</dbReference>
<dbReference type="Gene3D" id="3.40.50.300">
    <property type="entry name" value="P-loop containing nucleotide triphosphate hydrolases"/>
    <property type="match status" value="1"/>
</dbReference>
<evidence type="ECO:0000256" key="1">
    <source>
        <dbReference type="ARBA" id="ARBA00022448"/>
    </source>
</evidence>
<evidence type="ECO:0000313" key="6">
    <source>
        <dbReference type="Proteomes" id="UP000287156"/>
    </source>
</evidence>
<feature type="domain" description="ABC transporter" evidence="4">
    <location>
        <begin position="1"/>
        <end position="224"/>
    </location>
</feature>
<dbReference type="PROSITE" id="PS50893">
    <property type="entry name" value="ABC_TRANSPORTER_2"/>
    <property type="match status" value="1"/>
</dbReference>
<organism evidence="5 6">
    <name type="scientific">Siminovitchia acidinfaciens</name>
    <dbReference type="NCBI Taxonomy" id="2321395"/>
    <lineage>
        <taxon>Bacteria</taxon>
        <taxon>Bacillati</taxon>
        <taxon>Bacillota</taxon>
        <taxon>Bacilli</taxon>
        <taxon>Bacillales</taxon>
        <taxon>Bacillaceae</taxon>
        <taxon>Siminovitchia</taxon>
    </lineage>
</organism>
<evidence type="ECO:0000256" key="2">
    <source>
        <dbReference type="ARBA" id="ARBA00022741"/>
    </source>
</evidence>
<dbReference type="InterPro" id="IPR003593">
    <property type="entry name" value="AAA+_ATPase"/>
</dbReference>
<dbReference type="GO" id="GO:0016887">
    <property type="term" value="F:ATP hydrolysis activity"/>
    <property type="evidence" value="ECO:0007669"/>
    <property type="project" value="InterPro"/>
</dbReference>
<gene>
    <name evidence="5" type="ORF">D4T97_014980</name>
</gene>
<dbReference type="Pfam" id="PF00005">
    <property type="entry name" value="ABC_tran"/>
    <property type="match status" value="1"/>
</dbReference>
<dbReference type="InterPro" id="IPR027417">
    <property type="entry name" value="P-loop_NTPase"/>
</dbReference>
<dbReference type="PROSITE" id="PS00211">
    <property type="entry name" value="ABC_TRANSPORTER_1"/>
    <property type="match status" value="1"/>
</dbReference>
<keyword evidence="6" id="KW-1185">Reference proteome</keyword>
<dbReference type="RefSeq" id="WP_126051568.1">
    <property type="nucleotide sequence ID" value="NZ_QYTV02000007.1"/>
</dbReference>
<dbReference type="Proteomes" id="UP000287156">
    <property type="component" value="Unassembled WGS sequence"/>
</dbReference>
<sequence>MLTVDIQKQLTHFHMNIQFSAANEIVVLFGPSGSGKTTILNCIAGLSHPDSGIIRLNEKDYFDGKPFVPIQKRNIGYLFQDYALFPHMTVWKNIAYGMKNETFAKDLMKELRIEHLADKYPSEISGGEKQRVAIVRAIATEPDALLLDEPFSALDDETRRKSHEELLRIHELWRIPIIMVTHNHDEAEKLGDRILYLERGEILEEYVKKDGQTETSRPFLTPGI</sequence>
<proteinExistence type="predicted"/>
<dbReference type="EMBL" id="QYTV02000007">
    <property type="protein sequence ID" value="RST72824.1"/>
    <property type="molecule type" value="Genomic_DNA"/>
</dbReference>
<evidence type="ECO:0000256" key="3">
    <source>
        <dbReference type="ARBA" id="ARBA00022840"/>
    </source>
</evidence>
<dbReference type="PANTHER" id="PTHR42781:SF4">
    <property type="entry name" value="SPERMIDINE_PUTRESCINE IMPORT ATP-BINDING PROTEIN POTA"/>
    <property type="match status" value="1"/>
</dbReference>
<name>A0A429XWR2_9BACI</name>
<accession>A0A429XWR2</accession>
<keyword evidence="2" id="KW-0547">Nucleotide-binding</keyword>
<keyword evidence="1" id="KW-0813">Transport</keyword>